<evidence type="ECO:0000256" key="3">
    <source>
        <dbReference type="ARBA" id="ARBA00023027"/>
    </source>
</evidence>
<feature type="domain" description="D-isomer specific 2-hydroxyacid dehydrogenase catalytic" evidence="4">
    <location>
        <begin position="8"/>
        <end position="284"/>
    </location>
</feature>
<dbReference type="InterPro" id="IPR006139">
    <property type="entry name" value="D-isomer_2_OHA_DH_cat_dom"/>
</dbReference>
<dbReference type="FunFam" id="3.40.50.720:FF:000203">
    <property type="entry name" value="D-3-phosphoglycerate dehydrogenase (SerA)"/>
    <property type="match status" value="1"/>
</dbReference>
<dbReference type="PANTHER" id="PTHR42789:SF1">
    <property type="entry name" value="D-ISOMER SPECIFIC 2-HYDROXYACID DEHYDROGENASE FAMILY PROTEIN (AFU_ORTHOLOGUE AFUA_6G10090)"/>
    <property type="match status" value="1"/>
</dbReference>
<evidence type="ECO:0000259" key="4">
    <source>
        <dbReference type="Pfam" id="PF00389"/>
    </source>
</evidence>
<evidence type="ECO:0000256" key="1">
    <source>
        <dbReference type="ARBA" id="ARBA00005854"/>
    </source>
</evidence>
<organism evidence="6">
    <name type="scientific">bioreactor metagenome</name>
    <dbReference type="NCBI Taxonomy" id="1076179"/>
    <lineage>
        <taxon>unclassified sequences</taxon>
        <taxon>metagenomes</taxon>
        <taxon>ecological metagenomes</taxon>
    </lineage>
</organism>
<feature type="domain" description="D-isomer specific 2-hydroxyacid dehydrogenase NAD-binding" evidence="5">
    <location>
        <begin position="79"/>
        <end position="253"/>
    </location>
</feature>
<keyword evidence="2 6" id="KW-0560">Oxidoreductase</keyword>
<comment type="similarity">
    <text evidence="1">Belongs to the D-isomer specific 2-hydroxyacid dehydrogenase family.</text>
</comment>
<dbReference type="Gene3D" id="3.40.50.720">
    <property type="entry name" value="NAD(P)-binding Rossmann-like Domain"/>
    <property type="match status" value="2"/>
</dbReference>
<name>A0A644ZGI4_9ZZZZ</name>
<dbReference type="Pfam" id="PF02826">
    <property type="entry name" value="2-Hacid_dh_C"/>
    <property type="match status" value="1"/>
</dbReference>
<dbReference type="InterPro" id="IPR036291">
    <property type="entry name" value="NAD(P)-bd_dom_sf"/>
</dbReference>
<dbReference type="PANTHER" id="PTHR42789">
    <property type="entry name" value="D-ISOMER SPECIFIC 2-HYDROXYACID DEHYDROGENASE FAMILY PROTEIN (AFU_ORTHOLOGUE AFUA_6G10090)"/>
    <property type="match status" value="1"/>
</dbReference>
<dbReference type="AlphaFoldDB" id="A0A644ZGI4"/>
<dbReference type="CDD" id="cd12172">
    <property type="entry name" value="PGDH_like_2"/>
    <property type="match status" value="1"/>
</dbReference>
<dbReference type="GO" id="GO:0016618">
    <property type="term" value="F:hydroxypyruvate reductase [NAD(P)H] activity"/>
    <property type="evidence" value="ECO:0007669"/>
    <property type="project" value="UniProtKB-EC"/>
</dbReference>
<dbReference type="GO" id="GO:0051287">
    <property type="term" value="F:NAD binding"/>
    <property type="evidence" value="ECO:0007669"/>
    <property type="project" value="InterPro"/>
</dbReference>
<comment type="caution">
    <text evidence="6">The sequence shown here is derived from an EMBL/GenBank/DDBJ whole genome shotgun (WGS) entry which is preliminary data.</text>
</comment>
<keyword evidence="3" id="KW-0520">NAD</keyword>
<evidence type="ECO:0000313" key="6">
    <source>
        <dbReference type="EMBL" id="MPM39909.1"/>
    </source>
</evidence>
<dbReference type="InterPro" id="IPR050857">
    <property type="entry name" value="D-2-hydroxyacid_DH"/>
</dbReference>
<evidence type="ECO:0000259" key="5">
    <source>
        <dbReference type="Pfam" id="PF02826"/>
    </source>
</evidence>
<protein>
    <submittedName>
        <fullName evidence="6">Hydroxypyruvate reductase</fullName>
        <ecNumber evidence="6">1.1.1.81</ecNumber>
    </submittedName>
</protein>
<proteinExistence type="inferred from homology"/>
<dbReference type="SUPFAM" id="SSF51735">
    <property type="entry name" value="NAD(P)-binding Rossmann-fold domains"/>
    <property type="match status" value="1"/>
</dbReference>
<evidence type="ECO:0000256" key="2">
    <source>
        <dbReference type="ARBA" id="ARBA00023002"/>
    </source>
</evidence>
<dbReference type="InterPro" id="IPR006140">
    <property type="entry name" value="D-isomer_DH_NAD-bd"/>
</dbReference>
<dbReference type="InterPro" id="IPR029753">
    <property type="entry name" value="D-isomer_DH_CS"/>
</dbReference>
<dbReference type="EC" id="1.1.1.81" evidence="6"/>
<dbReference type="PROSITE" id="PS00671">
    <property type="entry name" value="D_2_HYDROXYACID_DH_3"/>
    <property type="match status" value="1"/>
</dbReference>
<keyword evidence="6" id="KW-0670">Pyruvate</keyword>
<dbReference type="Pfam" id="PF00389">
    <property type="entry name" value="2-Hacid_dh"/>
    <property type="match status" value="1"/>
</dbReference>
<dbReference type="SUPFAM" id="SSF52283">
    <property type="entry name" value="Formate/glycerate dehydrogenase catalytic domain-like"/>
    <property type="match status" value="1"/>
</dbReference>
<sequence>MGKDFDMERFAETVTECDALIIGAHDFPVELMNRCEKLKVICKHGAGLDNLHLEEAKARGIAVCNVPGTNANAVADLTMGLMLSCARHISLGDRRVRQGQWKALTGKDVYAKTLGLLGFGAVAKNVARRAAGFSMRVLAYDPYVHVLPEGFEHVTLCENAAEVISGCEFLSIHLPLNEETRGMIGAAELAAMRPGAYVVNTARGGIVDEKALYEALASGHLSGAAMDVTEVEPMDTANPLLSLDSVVVTPHIGMYSREAIGAVSVICAENVAACLGGEKLKFRVV</sequence>
<dbReference type="EMBL" id="VSSQ01008809">
    <property type="protein sequence ID" value="MPM39909.1"/>
    <property type="molecule type" value="Genomic_DNA"/>
</dbReference>
<gene>
    <name evidence="6" type="ORF">SDC9_86545</name>
</gene>
<reference evidence="6" key="1">
    <citation type="submission" date="2019-08" db="EMBL/GenBank/DDBJ databases">
        <authorList>
            <person name="Kucharzyk K."/>
            <person name="Murdoch R.W."/>
            <person name="Higgins S."/>
            <person name="Loffler F."/>
        </authorList>
    </citation>
    <scope>NUCLEOTIDE SEQUENCE</scope>
</reference>
<accession>A0A644ZGI4</accession>